<evidence type="ECO:0000256" key="5">
    <source>
        <dbReference type="SAM" id="MobiDB-lite"/>
    </source>
</evidence>
<comment type="subunit">
    <text evidence="2">Heterodimer of SbcC and SbcD.</text>
</comment>
<protein>
    <recommendedName>
        <fullName evidence="3">Nuclease SbcCD subunit C</fullName>
    </recommendedName>
</protein>
<evidence type="ECO:0000256" key="2">
    <source>
        <dbReference type="ARBA" id="ARBA00011322"/>
    </source>
</evidence>
<evidence type="ECO:0000256" key="4">
    <source>
        <dbReference type="SAM" id="Coils"/>
    </source>
</evidence>
<evidence type="ECO:0000259" key="6">
    <source>
        <dbReference type="Pfam" id="PF13476"/>
    </source>
</evidence>
<feature type="compositionally biased region" description="Low complexity" evidence="5">
    <location>
        <begin position="231"/>
        <end position="244"/>
    </location>
</feature>
<dbReference type="SUPFAM" id="SSF52540">
    <property type="entry name" value="P-loop containing nucleoside triphosphate hydrolases"/>
    <property type="match status" value="1"/>
</dbReference>
<feature type="domain" description="Rad50/SbcC-type AAA" evidence="6">
    <location>
        <begin position="6"/>
        <end position="181"/>
    </location>
</feature>
<dbReference type="Gene3D" id="3.40.50.300">
    <property type="entry name" value="P-loop containing nucleotide triphosphate hydrolases"/>
    <property type="match status" value="2"/>
</dbReference>
<accession>A0ABT9RCM4</accession>
<feature type="region of interest" description="Disordered" evidence="5">
    <location>
        <begin position="231"/>
        <end position="265"/>
    </location>
</feature>
<proteinExistence type="inferred from homology"/>
<evidence type="ECO:0000256" key="3">
    <source>
        <dbReference type="ARBA" id="ARBA00013368"/>
    </source>
</evidence>
<dbReference type="Pfam" id="PF13476">
    <property type="entry name" value="AAA_23"/>
    <property type="match status" value="1"/>
</dbReference>
<evidence type="ECO:0000313" key="7">
    <source>
        <dbReference type="EMBL" id="MDP9866903.1"/>
    </source>
</evidence>
<sequence>MRPHRLWISAFGSFPGEEEVDFDALAEAGLFLIHGPTGAGKTTVLDALCYALYGRVPGKRDSAKSLRCDHAPPDRGPAVALEVTVRGRRLKISRSPAWQRPKRRGTGTTRENEKALLQELTPSGEWTGLTTRVDEAGEFIGTLLGMNAEQFFQVAMLPQGDFAKFLRADGEDRRRVLERLFSVRIYAAAESWLAERRTEAHREQQAFRREVDFVVKRLEEAAGPDLLASMAAASPPASGAGQAGPPAPPGPSDQLADGGGPPAVAVSAVSAEDDPLGWAGALEELAAGAVARLSQGHGEGEAAVRQARAELERGAALAERRRRHAEALTRSRALEESAEERADLEAILAEAVRADRVLPLIQAVEQRSEAAAKAHRLAADAVARALPLIHTDRDAAPDRLAAPDHPAAPGHLAVPDRLAAAGHRVSPDRLAELERDRHREITRLGELRAEEPRLAKIVQEREAAAREITGLTAALAAADARLALLPGLRRDVDARLTAARLDAARIPAAETAREAAAGRLRAAEHRDGLAAALAAARDELAARFRALSFATGGTGAPAVPDGAVARELLASWERERREELAGLEGLRADEARLAELAGLLAGLHAGLRDAAGQESTLRESQERLPAALAEVSARLAAVRARTARIPLAQAEADAAAARLDAVRRRDALGAELEAARAAQAGATDQAQRLRERHLDLRQARIDGMAAELALKLAPGEPCAVCGSPDHPAPAAPAAAAPTAQDERAAQSAYDAATDRRRAAENTVTALTSRLEEARTAAGGLNAQQAQEILVGARRELESLTAAAGAETALSAESDRLAAELEGTQARAAEIARTLAEGRARQAGWQAERDRLTARLEEARGADPTVQARRRRLAEEAALLGAALTVAVRVADLAAGHREASERTEFTAEHAARELREAETELARLRESAGAEPALAAEADRTAAELGELEERSRALAVTLAARRSDVDTLTADGERLVARIDGARGEDPTLAARLERLADEAELLKEAVEATREEQITAAELAAARTRAQGAAAEAGFLGLDDARAALRPPAEQEEKAARLRELDKERLAVAAVLADPELVAAAAGPEPDLDGLQRARDAAEAAHAGLLSARHRAETRQARLAELRAELTRCLESWLPAAERHRLADRLAALTGGNSTDNQWNMRLSSYVLGERLRQVVESANERLDHMSGGRYLLEHNLSRSAGDRSRSGGGLGLRILDGWTGVDRDPATLSGGESFITSLALALGLADVVTAEAGGVELGTLFVDEGFGTLDEDTLDGVLDILDGLRDGGRAVGIVSHVAELRTRVPAQLRVRKDRRGSTLSVTV</sequence>
<keyword evidence="7" id="KW-0269">Exonuclease</keyword>
<dbReference type="EMBL" id="JAUSRB010000002">
    <property type="protein sequence ID" value="MDP9866903.1"/>
    <property type="molecule type" value="Genomic_DNA"/>
</dbReference>
<dbReference type="InterPro" id="IPR038729">
    <property type="entry name" value="Rad50/SbcC_AAA"/>
</dbReference>
<keyword evidence="7" id="KW-0378">Hydrolase</keyword>
<dbReference type="InterPro" id="IPR027417">
    <property type="entry name" value="P-loop_NTPase"/>
</dbReference>
<dbReference type="PANTHER" id="PTHR32114:SF2">
    <property type="entry name" value="ABC TRANSPORTER ABCH.3"/>
    <property type="match status" value="1"/>
</dbReference>
<feature type="region of interest" description="Disordered" evidence="5">
    <location>
        <begin position="723"/>
        <end position="756"/>
    </location>
</feature>
<dbReference type="PANTHER" id="PTHR32114">
    <property type="entry name" value="ABC TRANSPORTER ABCH.3"/>
    <property type="match status" value="1"/>
</dbReference>
<organism evidence="7 8">
    <name type="scientific">Streptosporangium brasiliense</name>
    <dbReference type="NCBI Taxonomy" id="47480"/>
    <lineage>
        <taxon>Bacteria</taxon>
        <taxon>Bacillati</taxon>
        <taxon>Actinomycetota</taxon>
        <taxon>Actinomycetes</taxon>
        <taxon>Streptosporangiales</taxon>
        <taxon>Streptosporangiaceae</taxon>
        <taxon>Streptosporangium</taxon>
    </lineage>
</organism>
<feature type="coiled-coil region" evidence="4">
    <location>
        <begin position="756"/>
        <end position="802"/>
    </location>
</feature>
<dbReference type="GO" id="GO:0004527">
    <property type="term" value="F:exonuclease activity"/>
    <property type="evidence" value="ECO:0007669"/>
    <property type="project" value="UniProtKB-KW"/>
</dbReference>
<keyword evidence="4" id="KW-0175">Coiled coil</keyword>
<keyword evidence="8" id="KW-1185">Reference proteome</keyword>
<feature type="coiled-coil region" evidence="4">
    <location>
        <begin position="308"/>
        <end position="354"/>
    </location>
</feature>
<dbReference type="Proteomes" id="UP001230426">
    <property type="component" value="Unassembled WGS sequence"/>
</dbReference>
<dbReference type="RefSeq" id="WP_306868085.1">
    <property type="nucleotide sequence ID" value="NZ_JAUSRB010000002.1"/>
</dbReference>
<keyword evidence="7" id="KW-0540">Nuclease</keyword>
<comment type="caution">
    <text evidence="7">The sequence shown here is derived from an EMBL/GenBank/DDBJ whole genome shotgun (WGS) entry which is preliminary data.</text>
</comment>
<evidence type="ECO:0000313" key="8">
    <source>
        <dbReference type="Proteomes" id="UP001230426"/>
    </source>
</evidence>
<comment type="similarity">
    <text evidence="1">Belongs to the SMC family. SbcC subfamily.</text>
</comment>
<feature type="coiled-coil region" evidence="4">
    <location>
        <begin position="900"/>
        <end position="927"/>
    </location>
</feature>
<evidence type="ECO:0000256" key="1">
    <source>
        <dbReference type="ARBA" id="ARBA00006930"/>
    </source>
</evidence>
<name>A0ABT9RCM4_9ACTN</name>
<reference evidence="7 8" key="1">
    <citation type="submission" date="2023-07" db="EMBL/GenBank/DDBJ databases">
        <title>Sequencing the genomes of 1000 actinobacteria strains.</title>
        <authorList>
            <person name="Klenk H.-P."/>
        </authorList>
    </citation>
    <scope>NUCLEOTIDE SEQUENCE [LARGE SCALE GENOMIC DNA]</scope>
    <source>
        <strain evidence="7 8">DSM 44109</strain>
    </source>
</reference>
<gene>
    <name evidence="7" type="ORF">J2S55_006169</name>
</gene>
<dbReference type="Pfam" id="PF13558">
    <property type="entry name" value="SbcC_Walker_B"/>
    <property type="match status" value="1"/>
</dbReference>